<proteinExistence type="predicted"/>
<dbReference type="SUPFAM" id="SSF51735">
    <property type="entry name" value="NAD(P)-binding Rossmann-fold domains"/>
    <property type="match status" value="1"/>
</dbReference>
<dbReference type="InterPro" id="IPR036291">
    <property type="entry name" value="NAD(P)-bd_dom_sf"/>
</dbReference>
<sequence length="308" mass="33502">MNDTSHHLVIGAGQIGSELTRQLLKRGDTVTVATRSGTVIPGAHAISLDASDTAAVTEAQLGTATTFLCTNPPYKSWPTDWPPIFAAAIASAKASGSRLVAMGNLYGYGKATMPMTEHTPFHPVDTKGEVRTEGWRQVLKAHERGDITAAEVRASDYIGPFADATSHVGKRFFGPILNSKTARVIGDPELPHSWSYLPDIARTLIAAADVEDRNDWGRAWVVPSTTRSRVEIATEINEAFNTNGKAARLPRAMLRLAGMFDANIKEVERSSYQFEMPFIVDSTETERTLGVRSTPWKDVIQTTGASYL</sequence>
<dbReference type="GO" id="GO:0006813">
    <property type="term" value="P:potassium ion transport"/>
    <property type="evidence" value="ECO:0007669"/>
    <property type="project" value="InterPro"/>
</dbReference>
<keyword evidence="4" id="KW-1185">Reference proteome</keyword>
<dbReference type="EMBL" id="CP049863">
    <property type="protein sequence ID" value="QIK62395.1"/>
    <property type="molecule type" value="Genomic_DNA"/>
</dbReference>
<feature type="domain" description="NAD-dependent epimerase/dehydratase" evidence="1">
    <location>
        <begin position="91"/>
        <end position="221"/>
    </location>
</feature>
<dbReference type="InterPro" id="IPR003148">
    <property type="entry name" value="RCK_N"/>
</dbReference>
<dbReference type="Pfam" id="PF01370">
    <property type="entry name" value="Epimerase"/>
    <property type="match status" value="1"/>
</dbReference>
<gene>
    <name evidence="3" type="ORF">G7068_03590</name>
</gene>
<name>A0A6G7XCV7_9MICO</name>
<dbReference type="Proteomes" id="UP000502677">
    <property type="component" value="Chromosome"/>
</dbReference>
<reference evidence="3 4" key="1">
    <citation type="submission" date="2020-03" db="EMBL/GenBank/DDBJ databases">
        <title>Leucobacter sp. nov., isolated from beetles.</title>
        <authorList>
            <person name="Hyun D.-W."/>
            <person name="Bae J.-W."/>
        </authorList>
    </citation>
    <scope>NUCLEOTIDE SEQUENCE [LARGE SCALE GENOMIC DNA]</scope>
    <source>
        <strain evidence="3 4">HDW9C</strain>
    </source>
</reference>
<dbReference type="Pfam" id="PF02254">
    <property type="entry name" value="TrkA_N"/>
    <property type="match status" value="1"/>
</dbReference>
<dbReference type="InterPro" id="IPR001509">
    <property type="entry name" value="Epimerase_deHydtase"/>
</dbReference>
<accession>A0A6G7XCV7</accession>
<dbReference type="KEGG" id="lvi:G7068_03590"/>
<evidence type="ECO:0000313" key="4">
    <source>
        <dbReference type="Proteomes" id="UP000502677"/>
    </source>
</evidence>
<evidence type="ECO:0000259" key="1">
    <source>
        <dbReference type="Pfam" id="PF01370"/>
    </source>
</evidence>
<protein>
    <submittedName>
        <fullName evidence="3">Uncharacterized protein</fullName>
    </submittedName>
</protein>
<evidence type="ECO:0000313" key="3">
    <source>
        <dbReference type="EMBL" id="QIK62395.1"/>
    </source>
</evidence>
<dbReference type="AlphaFoldDB" id="A0A6G7XCV7"/>
<dbReference type="Gene3D" id="3.40.50.720">
    <property type="entry name" value="NAD(P)-binding Rossmann-like Domain"/>
    <property type="match status" value="1"/>
</dbReference>
<feature type="domain" description="RCK N-terminal" evidence="2">
    <location>
        <begin position="8"/>
        <end position="70"/>
    </location>
</feature>
<organism evidence="3 4">
    <name type="scientific">Leucobacter viscericola</name>
    <dbReference type="NCBI Taxonomy" id="2714935"/>
    <lineage>
        <taxon>Bacteria</taxon>
        <taxon>Bacillati</taxon>
        <taxon>Actinomycetota</taxon>
        <taxon>Actinomycetes</taxon>
        <taxon>Micrococcales</taxon>
        <taxon>Microbacteriaceae</taxon>
        <taxon>Leucobacter</taxon>
    </lineage>
</organism>
<dbReference type="RefSeq" id="WP_166289039.1">
    <property type="nucleotide sequence ID" value="NZ_CP049863.1"/>
</dbReference>
<evidence type="ECO:0000259" key="2">
    <source>
        <dbReference type="Pfam" id="PF02254"/>
    </source>
</evidence>